<proteinExistence type="predicted"/>
<keyword evidence="3" id="KW-1185">Reference proteome</keyword>
<evidence type="ECO:0000313" key="3">
    <source>
        <dbReference type="Proteomes" id="UP000593567"/>
    </source>
</evidence>
<reference evidence="2" key="1">
    <citation type="submission" date="2020-06" db="EMBL/GenBank/DDBJ databases">
        <title>Draft genome of Bugula neritina, a colonial animal packing powerful symbionts and potential medicines.</title>
        <authorList>
            <person name="Rayko M."/>
        </authorList>
    </citation>
    <scope>NUCLEOTIDE SEQUENCE [LARGE SCALE GENOMIC DNA]</scope>
    <source>
        <strain evidence="2">Kwan_BN1</strain>
    </source>
</reference>
<feature type="compositionally biased region" description="Polar residues" evidence="1">
    <location>
        <begin position="71"/>
        <end position="85"/>
    </location>
</feature>
<gene>
    <name evidence="2" type="ORF">EB796_014864</name>
</gene>
<accession>A0A7J7JN41</accession>
<comment type="caution">
    <text evidence="2">The sequence shown here is derived from an EMBL/GenBank/DDBJ whole genome shotgun (WGS) entry which is preliminary data.</text>
</comment>
<dbReference type="EMBL" id="VXIV02002200">
    <property type="protein sequence ID" value="KAF6026828.1"/>
    <property type="molecule type" value="Genomic_DNA"/>
</dbReference>
<protein>
    <submittedName>
        <fullName evidence="2">Uncharacterized protein</fullName>
    </submittedName>
</protein>
<feature type="region of interest" description="Disordered" evidence="1">
    <location>
        <begin position="29"/>
        <end position="119"/>
    </location>
</feature>
<dbReference type="AlphaFoldDB" id="A0A7J7JN41"/>
<feature type="compositionally biased region" description="Basic residues" evidence="1">
    <location>
        <begin position="42"/>
        <end position="56"/>
    </location>
</feature>
<dbReference type="Proteomes" id="UP000593567">
    <property type="component" value="Unassembled WGS sequence"/>
</dbReference>
<evidence type="ECO:0000313" key="2">
    <source>
        <dbReference type="EMBL" id="KAF6026828.1"/>
    </source>
</evidence>
<organism evidence="2 3">
    <name type="scientific">Bugula neritina</name>
    <name type="common">Brown bryozoan</name>
    <name type="synonym">Sertularia neritina</name>
    <dbReference type="NCBI Taxonomy" id="10212"/>
    <lineage>
        <taxon>Eukaryota</taxon>
        <taxon>Metazoa</taxon>
        <taxon>Spiralia</taxon>
        <taxon>Lophotrochozoa</taxon>
        <taxon>Bryozoa</taxon>
        <taxon>Gymnolaemata</taxon>
        <taxon>Cheilostomatida</taxon>
        <taxon>Flustrina</taxon>
        <taxon>Buguloidea</taxon>
        <taxon>Bugulidae</taxon>
        <taxon>Bugula</taxon>
    </lineage>
</organism>
<sequence>MLSPEDIVSSEVPDSLFMVSYISQFYSSLRDKHPAGGSGSKTSRRRKSSSGHKSPRNRPGSKDGDAKSPGGSKSPTHLLSPQTPTGRKLPKHSRKSRPDSVSPKHAPSEKQESQGKLGAEAFDVFKNNKTDKKESKKACCVSRFTSFFFTASNICTQEQKAPGNDNVRSRMREIRDAFSLKTKRQQKSIQPVPKKKTKGEWLAAVALAASRMLFLSHILLE</sequence>
<name>A0A7J7JN41_BUGNE</name>
<evidence type="ECO:0000256" key="1">
    <source>
        <dbReference type="SAM" id="MobiDB-lite"/>
    </source>
</evidence>